<feature type="domain" description="HTH deoR-type" evidence="3">
    <location>
        <begin position="4"/>
        <end position="63"/>
    </location>
</feature>
<evidence type="ECO:0000313" key="5">
    <source>
        <dbReference type="Proteomes" id="UP000578819"/>
    </source>
</evidence>
<dbReference type="PROSITE" id="PS52050">
    <property type="entry name" value="WYL"/>
    <property type="match status" value="1"/>
</dbReference>
<keyword evidence="1" id="KW-0805">Transcription regulation</keyword>
<gene>
    <name evidence="4" type="ORF">FHR38_005388</name>
</gene>
<dbReference type="InterPro" id="IPR057727">
    <property type="entry name" value="WCX_dom"/>
</dbReference>
<dbReference type="EMBL" id="JACHJW010000001">
    <property type="protein sequence ID" value="MBB4961655.1"/>
    <property type="molecule type" value="Genomic_DNA"/>
</dbReference>
<dbReference type="GO" id="GO:0003700">
    <property type="term" value="F:DNA-binding transcription factor activity"/>
    <property type="evidence" value="ECO:0007669"/>
    <property type="project" value="InterPro"/>
</dbReference>
<accession>A0A7W7WS17</accession>
<name>A0A7W7WS17_9ACTN</name>
<proteinExistence type="predicted"/>
<reference evidence="4 5" key="1">
    <citation type="submission" date="2020-08" db="EMBL/GenBank/DDBJ databases">
        <title>Sequencing the genomes of 1000 actinobacteria strains.</title>
        <authorList>
            <person name="Klenk H.-P."/>
        </authorList>
    </citation>
    <scope>NUCLEOTIDE SEQUENCE [LARGE SCALE GENOMIC DNA]</scope>
    <source>
        <strain evidence="4 5">DSM 45886</strain>
    </source>
</reference>
<comment type="caution">
    <text evidence="4">The sequence shown here is derived from an EMBL/GenBank/DDBJ whole genome shotgun (WGS) entry which is preliminary data.</text>
</comment>
<dbReference type="InterPro" id="IPR028349">
    <property type="entry name" value="PafC-like"/>
</dbReference>
<dbReference type="PROSITE" id="PS51000">
    <property type="entry name" value="HTH_DEOR_2"/>
    <property type="match status" value="1"/>
</dbReference>
<dbReference type="InterPro" id="IPR013196">
    <property type="entry name" value="HTH_11"/>
</dbReference>
<protein>
    <submittedName>
        <fullName evidence="4">Putative DNA-binding transcriptional regulator YafY</fullName>
    </submittedName>
</protein>
<keyword evidence="2" id="KW-0804">Transcription</keyword>
<evidence type="ECO:0000313" key="4">
    <source>
        <dbReference type="EMBL" id="MBB4961655.1"/>
    </source>
</evidence>
<dbReference type="Pfam" id="PF13280">
    <property type="entry name" value="WYL"/>
    <property type="match status" value="1"/>
</dbReference>
<dbReference type="PIRSF" id="PIRSF016838">
    <property type="entry name" value="PafC"/>
    <property type="match status" value="1"/>
</dbReference>
<dbReference type="PANTHER" id="PTHR34580:SF3">
    <property type="entry name" value="PROTEIN PAFB"/>
    <property type="match status" value="1"/>
</dbReference>
<dbReference type="PANTHER" id="PTHR34580">
    <property type="match status" value="1"/>
</dbReference>
<evidence type="ECO:0000256" key="1">
    <source>
        <dbReference type="ARBA" id="ARBA00023015"/>
    </source>
</evidence>
<keyword evidence="5" id="KW-1185">Reference proteome</keyword>
<organism evidence="4 5">
    <name type="scientific">Micromonospora polyrhachis</name>
    <dbReference type="NCBI Taxonomy" id="1282883"/>
    <lineage>
        <taxon>Bacteria</taxon>
        <taxon>Bacillati</taxon>
        <taxon>Actinomycetota</taxon>
        <taxon>Actinomycetes</taxon>
        <taxon>Micromonosporales</taxon>
        <taxon>Micromonosporaceae</taxon>
        <taxon>Micromonospora</taxon>
    </lineage>
</organism>
<dbReference type="Pfam" id="PF25583">
    <property type="entry name" value="WCX"/>
    <property type="match status" value="1"/>
</dbReference>
<dbReference type="AlphaFoldDB" id="A0A7W7WS17"/>
<dbReference type="Gene3D" id="1.10.10.10">
    <property type="entry name" value="Winged helix-like DNA-binding domain superfamily/Winged helix DNA-binding domain"/>
    <property type="match status" value="1"/>
</dbReference>
<sequence>MSHPAARVLGMLELLQSHPRLTGAELAERLDVDERTIRRYATTLVDLGIPVVAVRGRYGGYRLLPGYKLPPLMLTDEEAVAVLLGLIAAERIGLGTEAPATALAQAKIRRVLPAALAERLSAVQETLGFTLHPRTAATRPATAILLALGAAARSRQRVTIDYRSWKGGQSQRDLDPYGLVFHSGRWYVTGHDHRRDEIRTFRLDRIIAVEPGQLSFSVPDGFDPVGHVTRSLAGVPYRWEVEVLLETDLAEARRRIPASVAELFEAPDGVLLRTRAEHLDGMAQMLAGIGWDFIVVRPDELRTAVAEYAARLAALAQRESSVLGHGRPIGESTGPA</sequence>
<dbReference type="InterPro" id="IPR036388">
    <property type="entry name" value="WH-like_DNA-bd_sf"/>
</dbReference>
<dbReference type="InterPro" id="IPR026881">
    <property type="entry name" value="WYL_dom"/>
</dbReference>
<dbReference type="SUPFAM" id="SSF46785">
    <property type="entry name" value="Winged helix' DNA-binding domain"/>
    <property type="match status" value="1"/>
</dbReference>
<keyword evidence="4" id="KW-0238">DNA-binding</keyword>
<dbReference type="Proteomes" id="UP000578819">
    <property type="component" value="Unassembled WGS sequence"/>
</dbReference>
<dbReference type="RefSeq" id="WP_184537329.1">
    <property type="nucleotide sequence ID" value="NZ_JACHJW010000001.1"/>
</dbReference>
<dbReference type="InterPro" id="IPR001034">
    <property type="entry name" value="DeoR_HTH"/>
</dbReference>
<dbReference type="InterPro" id="IPR051534">
    <property type="entry name" value="CBASS_pafABC_assoc_protein"/>
</dbReference>
<dbReference type="InterPro" id="IPR036390">
    <property type="entry name" value="WH_DNA-bd_sf"/>
</dbReference>
<evidence type="ECO:0000259" key="3">
    <source>
        <dbReference type="PROSITE" id="PS51000"/>
    </source>
</evidence>
<evidence type="ECO:0000256" key="2">
    <source>
        <dbReference type="ARBA" id="ARBA00023163"/>
    </source>
</evidence>
<dbReference type="GO" id="GO:0003677">
    <property type="term" value="F:DNA binding"/>
    <property type="evidence" value="ECO:0007669"/>
    <property type="project" value="UniProtKB-KW"/>
</dbReference>
<dbReference type="Pfam" id="PF08279">
    <property type="entry name" value="HTH_11"/>
    <property type="match status" value="1"/>
</dbReference>